<keyword evidence="6 7" id="KW-0472">Membrane</keyword>
<evidence type="ECO:0000256" key="6">
    <source>
        <dbReference type="ARBA" id="ARBA00023136"/>
    </source>
</evidence>
<evidence type="ECO:0000259" key="8">
    <source>
        <dbReference type="Pfam" id="PF01694"/>
    </source>
</evidence>
<dbReference type="PANTHER" id="PTHR43731">
    <property type="entry name" value="RHOMBOID PROTEASE"/>
    <property type="match status" value="1"/>
</dbReference>
<keyword evidence="9" id="KW-0645">Protease</keyword>
<accession>A0A501Q1S4</accession>
<feature type="transmembrane region" description="Helical" evidence="7">
    <location>
        <begin position="240"/>
        <end position="260"/>
    </location>
</feature>
<comment type="caution">
    <text evidence="9">The sequence shown here is derived from an EMBL/GenBank/DDBJ whole genome shotgun (WGS) entry which is preliminary data.</text>
</comment>
<feature type="transmembrane region" description="Helical" evidence="7">
    <location>
        <begin position="85"/>
        <end position="105"/>
    </location>
</feature>
<feature type="transmembrane region" description="Helical" evidence="7">
    <location>
        <begin position="57"/>
        <end position="78"/>
    </location>
</feature>
<dbReference type="GO" id="GO:0006508">
    <property type="term" value="P:proteolysis"/>
    <property type="evidence" value="ECO:0007669"/>
    <property type="project" value="UniProtKB-KW"/>
</dbReference>
<dbReference type="EMBL" id="VFJE01000056">
    <property type="protein sequence ID" value="TPD65891.1"/>
    <property type="molecule type" value="Genomic_DNA"/>
</dbReference>
<keyword evidence="4" id="KW-0378">Hydrolase</keyword>
<comment type="similarity">
    <text evidence="2">Belongs to the peptidase S54 family.</text>
</comment>
<evidence type="ECO:0000256" key="5">
    <source>
        <dbReference type="ARBA" id="ARBA00022989"/>
    </source>
</evidence>
<dbReference type="InterPro" id="IPR035952">
    <property type="entry name" value="Rhomboid-like_sf"/>
</dbReference>
<dbReference type="SUPFAM" id="SSF144091">
    <property type="entry name" value="Rhomboid-like"/>
    <property type="match status" value="1"/>
</dbReference>
<keyword evidence="10" id="KW-1185">Reference proteome</keyword>
<keyword evidence="3 7" id="KW-0812">Transmembrane</keyword>
<evidence type="ECO:0000256" key="7">
    <source>
        <dbReference type="SAM" id="Phobius"/>
    </source>
</evidence>
<dbReference type="InterPro" id="IPR050925">
    <property type="entry name" value="Rhomboid_protease_S54"/>
</dbReference>
<dbReference type="Proteomes" id="UP000319175">
    <property type="component" value="Unassembled WGS sequence"/>
</dbReference>
<dbReference type="RefSeq" id="WP_140002475.1">
    <property type="nucleotide sequence ID" value="NZ_VFJE01000056.1"/>
</dbReference>
<dbReference type="AlphaFoldDB" id="A0A501Q1S4"/>
<evidence type="ECO:0000313" key="10">
    <source>
        <dbReference type="Proteomes" id="UP000319175"/>
    </source>
</evidence>
<feature type="transmembrane region" description="Helical" evidence="7">
    <location>
        <begin position="12"/>
        <end position="37"/>
    </location>
</feature>
<sequence length="271" mass="30543">MMNITPTVKQLLIINIIFFIGTQVVGPYAESLFALFYPENDHFKYWQPLTHMFMHGNIMHIFFNMFALFSFGSALEHFWGAKKFLFFYISCGLGAALMQLGVNYLEMQHLLEPVRYLGLSDNTLHQILNVTFSDGNAYRGDMFFNEIKPILEGAGKTNLSDAGFKSLFDAAMLNQTPMVGASGAIYGLLVAFAFMFPNAELMMFFIPIPIKAKYFVPGLLALDLFLGTSGRSLFGDGPGGVAHFAHIGGAIIGFLMMWYWKKNQFHSNRWN</sequence>
<evidence type="ECO:0000256" key="2">
    <source>
        <dbReference type="ARBA" id="ARBA00009045"/>
    </source>
</evidence>
<dbReference type="PANTHER" id="PTHR43731:SF14">
    <property type="entry name" value="PRESENILIN-ASSOCIATED RHOMBOID-LIKE PROTEIN, MITOCHONDRIAL"/>
    <property type="match status" value="1"/>
</dbReference>
<dbReference type="OrthoDB" id="9807874at2"/>
<dbReference type="InterPro" id="IPR022764">
    <property type="entry name" value="Peptidase_S54_rhomboid_dom"/>
</dbReference>
<proteinExistence type="inferred from homology"/>
<organism evidence="9 10">
    <name type="scientific">Flavobacterium microcysteis</name>
    <dbReference type="NCBI Taxonomy" id="2596891"/>
    <lineage>
        <taxon>Bacteria</taxon>
        <taxon>Pseudomonadati</taxon>
        <taxon>Bacteroidota</taxon>
        <taxon>Flavobacteriia</taxon>
        <taxon>Flavobacteriales</taxon>
        <taxon>Flavobacteriaceae</taxon>
        <taxon>Flavobacterium</taxon>
    </lineage>
</organism>
<keyword evidence="5 7" id="KW-1133">Transmembrane helix</keyword>
<evidence type="ECO:0000313" key="9">
    <source>
        <dbReference type="EMBL" id="TPD65891.1"/>
    </source>
</evidence>
<dbReference type="Gene3D" id="1.20.1540.10">
    <property type="entry name" value="Rhomboid-like"/>
    <property type="match status" value="1"/>
</dbReference>
<feature type="transmembrane region" description="Helical" evidence="7">
    <location>
        <begin position="184"/>
        <end position="207"/>
    </location>
</feature>
<gene>
    <name evidence="9" type="ORF">FJA49_17075</name>
</gene>
<feature type="domain" description="Peptidase S54 rhomboid" evidence="8">
    <location>
        <begin position="165"/>
        <end position="260"/>
    </location>
</feature>
<name>A0A501Q1S4_9FLAO</name>
<evidence type="ECO:0000256" key="1">
    <source>
        <dbReference type="ARBA" id="ARBA00004141"/>
    </source>
</evidence>
<protein>
    <submittedName>
        <fullName evidence="9">Rhomboid family intramembrane serine protease</fullName>
    </submittedName>
</protein>
<evidence type="ECO:0000256" key="3">
    <source>
        <dbReference type="ARBA" id="ARBA00022692"/>
    </source>
</evidence>
<reference evidence="9 10" key="1">
    <citation type="submission" date="2019-06" db="EMBL/GenBank/DDBJ databases">
        <title>Flavobacterium sp. MaA-Y11 from geoumgang.</title>
        <authorList>
            <person name="Jeong S."/>
        </authorList>
    </citation>
    <scope>NUCLEOTIDE SEQUENCE [LARGE SCALE GENOMIC DNA]</scope>
    <source>
        <strain evidence="9 10">MaA-Y11</strain>
    </source>
</reference>
<feature type="domain" description="Peptidase S54 rhomboid" evidence="8">
    <location>
        <begin position="44"/>
        <end position="105"/>
    </location>
</feature>
<dbReference type="GO" id="GO:0004252">
    <property type="term" value="F:serine-type endopeptidase activity"/>
    <property type="evidence" value="ECO:0007669"/>
    <property type="project" value="InterPro"/>
</dbReference>
<dbReference type="GO" id="GO:0016020">
    <property type="term" value="C:membrane"/>
    <property type="evidence" value="ECO:0007669"/>
    <property type="project" value="UniProtKB-SubCell"/>
</dbReference>
<evidence type="ECO:0000256" key="4">
    <source>
        <dbReference type="ARBA" id="ARBA00022801"/>
    </source>
</evidence>
<feature type="transmembrane region" description="Helical" evidence="7">
    <location>
        <begin position="214"/>
        <end position="234"/>
    </location>
</feature>
<comment type="subcellular location">
    <subcellularLocation>
        <location evidence="1">Membrane</location>
        <topology evidence="1">Multi-pass membrane protein</topology>
    </subcellularLocation>
</comment>
<dbReference type="Pfam" id="PF01694">
    <property type="entry name" value="Rhomboid"/>
    <property type="match status" value="2"/>
</dbReference>